<dbReference type="InterPro" id="IPR055066">
    <property type="entry name" value="AASDHPPT_N"/>
</dbReference>
<comment type="caution">
    <text evidence="5">The sequence shown here is derived from an EMBL/GenBank/DDBJ whole genome shotgun (WGS) entry which is preliminary data.</text>
</comment>
<dbReference type="RefSeq" id="WP_341596741.1">
    <property type="nucleotide sequence ID" value="NZ_JBAKAZ010000009.1"/>
</dbReference>
<proteinExistence type="inferred from homology"/>
<accession>A0ABU9GN70</accession>
<dbReference type="Gene3D" id="3.90.470.20">
    <property type="entry name" value="4'-phosphopantetheinyl transferase domain"/>
    <property type="match status" value="2"/>
</dbReference>
<gene>
    <name evidence="5" type="ORF">V6256_03835</name>
</gene>
<dbReference type="InterPro" id="IPR050559">
    <property type="entry name" value="P-Pant_transferase_sf"/>
</dbReference>
<evidence type="ECO:0000313" key="6">
    <source>
        <dbReference type="Proteomes" id="UP001369082"/>
    </source>
</evidence>
<evidence type="ECO:0000313" key="5">
    <source>
        <dbReference type="EMBL" id="MEL0628731.1"/>
    </source>
</evidence>
<feature type="domain" description="4'-phosphopantetheinyl transferase" evidence="3">
    <location>
        <begin position="120"/>
        <end position="229"/>
    </location>
</feature>
<reference evidence="5 6" key="1">
    <citation type="submission" date="2024-02" db="EMBL/GenBank/DDBJ databases">
        <title>Bacteria isolated from the canopy kelp, Nereocystis luetkeana.</title>
        <authorList>
            <person name="Pfister C.A."/>
            <person name="Younker I.T."/>
            <person name="Light S.H."/>
        </authorList>
    </citation>
    <scope>NUCLEOTIDE SEQUENCE [LARGE SCALE GENOMIC DNA]</scope>
    <source>
        <strain evidence="5 6">TI.1.05</strain>
    </source>
</reference>
<dbReference type="GO" id="GO:0016740">
    <property type="term" value="F:transferase activity"/>
    <property type="evidence" value="ECO:0007669"/>
    <property type="project" value="UniProtKB-KW"/>
</dbReference>
<evidence type="ECO:0000259" key="3">
    <source>
        <dbReference type="Pfam" id="PF01648"/>
    </source>
</evidence>
<dbReference type="EMBL" id="JBAKAZ010000009">
    <property type="protein sequence ID" value="MEL0628731.1"/>
    <property type="molecule type" value="Genomic_DNA"/>
</dbReference>
<evidence type="ECO:0000256" key="2">
    <source>
        <dbReference type="ARBA" id="ARBA00022679"/>
    </source>
</evidence>
<dbReference type="Proteomes" id="UP001369082">
    <property type="component" value="Unassembled WGS sequence"/>
</dbReference>
<feature type="domain" description="4'-phosphopantetheinyl transferase N-terminal" evidence="4">
    <location>
        <begin position="35"/>
        <end position="114"/>
    </location>
</feature>
<keyword evidence="6" id="KW-1185">Reference proteome</keyword>
<comment type="similarity">
    <text evidence="1">Belongs to the P-Pant transferase superfamily. Gsp/Sfp/HetI/AcpT family.</text>
</comment>
<name>A0ABU9GN70_9GAMM</name>
<sequence>MNPLISSYNELKANRIDLWFIDPLQLTNFSDDYIKSILSPDEITKFASFKHKEAQQIFLITRLFTRLILSQYVLCSPINLQFSRNKHGKPELLGNPNNIRFNLSHNNHLIVMAVTINDDIGCDIESPERRISILPISKRYFAKQEHQALSLLTSEAQQQLFFKYWTLKEAFVKAVGVGISLGLDTFYFNINEVDDKQVIKLQFNDTYPLAKHNNWRFYQKTLNKQMLAICRESSIEQSINYIDAQSLFKDK</sequence>
<dbReference type="Pfam" id="PF22624">
    <property type="entry name" value="AASDHPPT_N"/>
    <property type="match status" value="1"/>
</dbReference>
<dbReference type="PANTHER" id="PTHR12215:SF10">
    <property type="entry name" value="L-AMINOADIPATE-SEMIALDEHYDE DEHYDROGENASE-PHOSPHOPANTETHEINYL TRANSFERASE"/>
    <property type="match status" value="1"/>
</dbReference>
<evidence type="ECO:0000259" key="4">
    <source>
        <dbReference type="Pfam" id="PF22624"/>
    </source>
</evidence>
<dbReference type="Pfam" id="PF01648">
    <property type="entry name" value="ACPS"/>
    <property type="match status" value="1"/>
</dbReference>
<organism evidence="5 6">
    <name type="scientific">Psychromonas aquatilis</name>
    <dbReference type="NCBI Taxonomy" id="2005072"/>
    <lineage>
        <taxon>Bacteria</taxon>
        <taxon>Pseudomonadati</taxon>
        <taxon>Pseudomonadota</taxon>
        <taxon>Gammaproteobacteria</taxon>
        <taxon>Alteromonadales</taxon>
        <taxon>Psychromonadaceae</taxon>
        <taxon>Psychromonas</taxon>
    </lineage>
</organism>
<dbReference type="PANTHER" id="PTHR12215">
    <property type="entry name" value="PHOSPHOPANTETHEINE TRANSFERASE"/>
    <property type="match status" value="1"/>
</dbReference>
<protein>
    <submittedName>
        <fullName evidence="5">4'-phosphopantetheinyl transferase superfamily protein</fullName>
    </submittedName>
</protein>
<dbReference type="InterPro" id="IPR037143">
    <property type="entry name" value="4-PPantetheinyl_Trfase_dom_sf"/>
</dbReference>
<evidence type="ECO:0000256" key="1">
    <source>
        <dbReference type="ARBA" id="ARBA00010990"/>
    </source>
</evidence>
<dbReference type="InterPro" id="IPR008278">
    <property type="entry name" value="4-PPantetheinyl_Trfase_dom"/>
</dbReference>
<dbReference type="SUPFAM" id="SSF56214">
    <property type="entry name" value="4'-phosphopantetheinyl transferase"/>
    <property type="match status" value="2"/>
</dbReference>
<keyword evidence="2 5" id="KW-0808">Transferase</keyword>